<feature type="compositionally biased region" description="Polar residues" evidence="1">
    <location>
        <begin position="35"/>
        <end position="53"/>
    </location>
</feature>
<proteinExistence type="predicted"/>
<feature type="region of interest" description="Disordered" evidence="1">
    <location>
        <begin position="1"/>
        <end position="75"/>
    </location>
</feature>
<feature type="compositionally biased region" description="Polar residues" evidence="1">
    <location>
        <begin position="1"/>
        <end position="25"/>
    </location>
</feature>
<evidence type="ECO:0000313" key="3">
    <source>
        <dbReference type="Proteomes" id="UP000006038"/>
    </source>
</evidence>
<dbReference type="Gramene" id="OB02G22130.1">
    <property type="protein sequence ID" value="OB02G22130.1"/>
    <property type="gene ID" value="OB02G22130"/>
</dbReference>
<evidence type="ECO:0000313" key="2">
    <source>
        <dbReference type="EnsemblPlants" id="OB02G22130.1"/>
    </source>
</evidence>
<accession>J3LC46</accession>
<organism evidence="2">
    <name type="scientific">Oryza brachyantha</name>
    <name type="common">malo sina</name>
    <dbReference type="NCBI Taxonomy" id="4533"/>
    <lineage>
        <taxon>Eukaryota</taxon>
        <taxon>Viridiplantae</taxon>
        <taxon>Streptophyta</taxon>
        <taxon>Embryophyta</taxon>
        <taxon>Tracheophyta</taxon>
        <taxon>Spermatophyta</taxon>
        <taxon>Magnoliopsida</taxon>
        <taxon>Liliopsida</taxon>
        <taxon>Poales</taxon>
        <taxon>Poaceae</taxon>
        <taxon>BOP clade</taxon>
        <taxon>Oryzoideae</taxon>
        <taxon>Oryzeae</taxon>
        <taxon>Oryzinae</taxon>
        <taxon>Oryza</taxon>
    </lineage>
</organism>
<protein>
    <submittedName>
        <fullName evidence="2">Uncharacterized protein</fullName>
    </submittedName>
</protein>
<dbReference type="AlphaFoldDB" id="J3LC46"/>
<dbReference type="HOGENOM" id="CLU_2678283_0_0_1"/>
<sequence>HSNIFNSALTFCQTRSTPETPNPKKSWSWRPTPRFSWSSSRGSPKTNLINQNMELRGNYPPIPPLHTYPFTKEKK</sequence>
<dbReference type="Proteomes" id="UP000006038">
    <property type="component" value="Unassembled WGS sequence"/>
</dbReference>
<evidence type="ECO:0000256" key="1">
    <source>
        <dbReference type="SAM" id="MobiDB-lite"/>
    </source>
</evidence>
<reference evidence="2" key="1">
    <citation type="submission" date="2013-04" db="UniProtKB">
        <authorList>
            <consortium name="EnsemblPlants"/>
        </authorList>
    </citation>
    <scope>IDENTIFICATION</scope>
</reference>
<keyword evidence="3" id="KW-1185">Reference proteome</keyword>
<dbReference type="EnsemblPlants" id="OB02G22130.1">
    <property type="protein sequence ID" value="OB02G22130.1"/>
    <property type="gene ID" value="OB02G22130"/>
</dbReference>
<name>J3LC46_ORYBR</name>